<feature type="domain" description="DUF6533" evidence="2">
    <location>
        <begin position="15"/>
        <end position="60"/>
    </location>
</feature>
<evidence type="ECO:0000313" key="3">
    <source>
        <dbReference type="EMBL" id="KAJ7661159.1"/>
    </source>
</evidence>
<dbReference type="AlphaFoldDB" id="A0AAD7G6D0"/>
<dbReference type="EMBL" id="JARKIE010000252">
    <property type="protein sequence ID" value="KAJ7661159.1"/>
    <property type="molecule type" value="Genomic_DNA"/>
</dbReference>
<comment type="caution">
    <text evidence="3">The sequence shown here is derived from an EMBL/GenBank/DDBJ whole genome shotgun (WGS) entry which is preliminary data.</text>
</comment>
<feature type="transmembrane region" description="Helical" evidence="1">
    <location>
        <begin position="49"/>
        <end position="71"/>
    </location>
</feature>
<accession>A0AAD7G6D0</accession>
<dbReference type="Pfam" id="PF20151">
    <property type="entry name" value="DUF6533"/>
    <property type="match status" value="1"/>
</dbReference>
<dbReference type="Proteomes" id="UP001221757">
    <property type="component" value="Unassembled WGS sequence"/>
</dbReference>
<keyword evidence="1" id="KW-0812">Transmembrane</keyword>
<proteinExistence type="predicted"/>
<organism evidence="3 4">
    <name type="scientific">Mycena rosella</name>
    <name type="common">Pink bonnet</name>
    <name type="synonym">Agaricus rosellus</name>
    <dbReference type="NCBI Taxonomy" id="1033263"/>
    <lineage>
        <taxon>Eukaryota</taxon>
        <taxon>Fungi</taxon>
        <taxon>Dikarya</taxon>
        <taxon>Basidiomycota</taxon>
        <taxon>Agaricomycotina</taxon>
        <taxon>Agaricomycetes</taxon>
        <taxon>Agaricomycetidae</taxon>
        <taxon>Agaricales</taxon>
        <taxon>Marasmiineae</taxon>
        <taxon>Mycenaceae</taxon>
        <taxon>Mycena</taxon>
    </lineage>
</organism>
<name>A0AAD7G6D0_MYCRO</name>
<keyword evidence="1" id="KW-1133">Transmembrane helix</keyword>
<evidence type="ECO:0000313" key="4">
    <source>
        <dbReference type="Proteomes" id="UP001221757"/>
    </source>
</evidence>
<evidence type="ECO:0000256" key="1">
    <source>
        <dbReference type="SAM" id="Phobius"/>
    </source>
</evidence>
<sequence length="249" mass="28183">MVVHVDLIHSLLQDCCHLLGTSFLYWDHLITLDLEVHHIWKHRKTTSTYWFFINRYLGFISNIPVAILPFFSLAPQRCMKYILFRQVILLWSMHGQRAFPSSASGCHVEIAAATVQQLAFPWEGLFVFDTVIFGLTVFNAYSATRQLGSLMHLPLHRVILRDGALYFSIMALANLANICTFYLGGSLFRGSFSTFASCISVTMMSRLMLNLHEHADIGILTSLHASVFRDDTHALPYPPSEDAAEAENV</sequence>
<protein>
    <recommendedName>
        <fullName evidence="2">DUF6533 domain-containing protein</fullName>
    </recommendedName>
</protein>
<evidence type="ECO:0000259" key="2">
    <source>
        <dbReference type="Pfam" id="PF20151"/>
    </source>
</evidence>
<feature type="transmembrane region" description="Helical" evidence="1">
    <location>
        <begin position="125"/>
        <end position="143"/>
    </location>
</feature>
<keyword evidence="1" id="KW-0472">Membrane</keyword>
<reference evidence="3" key="1">
    <citation type="submission" date="2023-03" db="EMBL/GenBank/DDBJ databases">
        <title>Massive genome expansion in bonnet fungi (Mycena s.s.) driven by repeated elements and novel gene families across ecological guilds.</title>
        <authorList>
            <consortium name="Lawrence Berkeley National Laboratory"/>
            <person name="Harder C.B."/>
            <person name="Miyauchi S."/>
            <person name="Viragh M."/>
            <person name="Kuo A."/>
            <person name="Thoen E."/>
            <person name="Andreopoulos B."/>
            <person name="Lu D."/>
            <person name="Skrede I."/>
            <person name="Drula E."/>
            <person name="Henrissat B."/>
            <person name="Morin E."/>
            <person name="Kohler A."/>
            <person name="Barry K."/>
            <person name="LaButti K."/>
            <person name="Morin E."/>
            <person name="Salamov A."/>
            <person name="Lipzen A."/>
            <person name="Mereny Z."/>
            <person name="Hegedus B."/>
            <person name="Baldrian P."/>
            <person name="Stursova M."/>
            <person name="Weitz H."/>
            <person name="Taylor A."/>
            <person name="Grigoriev I.V."/>
            <person name="Nagy L.G."/>
            <person name="Martin F."/>
            <person name="Kauserud H."/>
        </authorList>
    </citation>
    <scope>NUCLEOTIDE SEQUENCE</scope>
    <source>
        <strain evidence="3">CBHHK067</strain>
    </source>
</reference>
<keyword evidence="4" id="KW-1185">Reference proteome</keyword>
<gene>
    <name evidence="3" type="ORF">B0H17DRAFT_1337266</name>
</gene>
<feature type="transmembrane region" description="Helical" evidence="1">
    <location>
        <begin position="164"/>
        <end position="184"/>
    </location>
</feature>
<dbReference type="InterPro" id="IPR045340">
    <property type="entry name" value="DUF6533"/>
</dbReference>